<evidence type="ECO:0000259" key="12">
    <source>
        <dbReference type="PROSITE" id="PS51166"/>
    </source>
</evidence>
<dbReference type="EMBL" id="JADIMG010000097">
    <property type="protein sequence ID" value="MBO8460744.1"/>
    <property type="molecule type" value="Genomic_DNA"/>
</dbReference>
<evidence type="ECO:0000256" key="5">
    <source>
        <dbReference type="ARBA" id="ARBA00020295"/>
    </source>
</evidence>
<evidence type="ECO:0000256" key="8">
    <source>
        <dbReference type="ARBA" id="ARBA00022679"/>
    </source>
</evidence>
<evidence type="ECO:0000256" key="9">
    <source>
        <dbReference type="ARBA" id="ARBA00023277"/>
    </source>
</evidence>
<dbReference type="Pfam" id="PF00686">
    <property type="entry name" value="CBM_20"/>
    <property type="match status" value="2"/>
</dbReference>
<organism evidence="13 14">
    <name type="scientific">Candidatus Gallipaludibacter merdavium</name>
    <dbReference type="NCBI Taxonomy" id="2840839"/>
    <lineage>
        <taxon>Bacteria</taxon>
        <taxon>Pseudomonadati</taxon>
        <taxon>Bacteroidota</taxon>
        <taxon>Bacteroidia</taxon>
        <taxon>Bacteroidales</taxon>
        <taxon>Candidatus Gallipaludibacter</taxon>
    </lineage>
</organism>
<dbReference type="InterPro" id="IPR017853">
    <property type="entry name" value="GH"/>
</dbReference>
<comment type="caution">
    <text evidence="13">The sequence shown here is derived from an EMBL/GenBank/DDBJ whole genome shotgun (WGS) entry which is preliminary data.</text>
</comment>
<comment type="subcellular location">
    <subcellularLocation>
        <location evidence="2">Cytoplasm</location>
    </subcellularLocation>
</comment>
<dbReference type="AlphaFoldDB" id="A0A9D9N581"/>
<dbReference type="Gene3D" id="2.60.40.10">
    <property type="entry name" value="Immunoglobulins"/>
    <property type="match status" value="2"/>
</dbReference>
<sequence length="890" mass="104703">MTIRITINYRAQWGQSLCLVGRTSTRHWDEQHPLVMQCVDGDRWETLLDLSDFESVLTYKYAIIHPNGAFQYEHGNDRHLPLGWTASTGHVVDYWRDMSLDDVFHSSLYTDALFLRPKSKKSTLKGNIIFSIDLPRVQANECVGIMGNIPELGEWDSNRKLVLSDTDFPVWRGGIKLKERYQVIEYKYVIFDKESGKVLDLEYGENRRLWSQQEKDDLYINDFGFRYTRPAWRGAGVALPVFSLRTSDGFGVGEFSDLKKLVDWAVLTGMKMIQTLPINDTTMLWTNKDSYPYSTVSVFALHPLYLHLESIGTLADTEEQARFEAKKKELNSLDYVNYSEIIALKWKYIRAVYPQACKSTFASADYKKWFAANRQWLVPYAVFCYLRDKFHTPDFSQWGEYSRYNETAIAHLTDKKSEVYDDIAIHYFVQYHLHKQLSEARDYAHHHGVAMKGDIPIGINPHSVDAWQAPELFDLSLQAGAPPDDFSISGQNWGFPPYNWDVMARDNFDWWRRRFVKMADYFDAYRIDHILGFFRIWVMPKEDVWGLTGRFLPALPYSLDELRQRGIWLDEKRMLTPYIHQWCLQEMFGNRWEEVRDRFFDIDGYEMFRFKPEFDTQRKVQAYFKDNNLTSDEDIRLRNCLYELHCEVLFLRDPRHPELLHPRISMNQSKSFRALYDHDKENLMKIYNEFFYHRHNEFWKESAMRKLPTLISSTRMLVCGEDLGMVPDSVPEVMHALQILSLEIQRMPKNPQIEFGHPADAPYLSVCTTGTHDMNPLRAWWEEDYSKTQRFYNQILGWWGEAPKKCSGAIAEAILTQHVYSPAMWVVLPLQDWFAIDESICKPDVHSERINVPDDPDNFWCYRMHIDMDALLNSGGFNAKVRNLVNVRNQ</sequence>
<dbReference type="Gene3D" id="3.20.20.80">
    <property type="entry name" value="Glycosidases"/>
    <property type="match status" value="2"/>
</dbReference>
<feature type="domain" description="CBM20" evidence="12">
    <location>
        <begin position="120"/>
        <end position="234"/>
    </location>
</feature>
<keyword evidence="7" id="KW-0328">Glycosyltransferase</keyword>
<dbReference type="PANTHER" id="PTHR32518:SF3">
    <property type="entry name" value="4-ALPHA-GLUCANOTRANSFERASE"/>
    <property type="match status" value="1"/>
</dbReference>
<comment type="similarity">
    <text evidence="3">Belongs to the disproportionating enzyme family.</text>
</comment>
<proteinExistence type="inferred from homology"/>
<dbReference type="GO" id="GO:0004134">
    <property type="term" value="F:4-alpha-glucanotransferase activity"/>
    <property type="evidence" value="ECO:0007669"/>
    <property type="project" value="UniProtKB-EC"/>
</dbReference>
<keyword evidence="6" id="KW-0963">Cytoplasm</keyword>
<evidence type="ECO:0000256" key="6">
    <source>
        <dbReference type="ARBA" id="ARBA00022490"/>
    </source>
</evidence>
<evidence type="ECO:0000256" key="11">
    <source>
        <dbReference type="ARBA" id="ARBA00031501"/>
    </source>
</evidence>
<dbReference type="SUPFAM" id="SSF49452">
    <property type="entry name" value="Starch-binding domain-like"/>
    <property type="match status" value="2"/>
</dbReference>
<evidence type="ECO:0000313" key="14">
    <source>
        <dbReference type="Proteomes" id="UP000823641"/>
    </source>
</evidence>
<dbReference type="GO" id="GO:2001070">
    <property type="term" value="F:starch binding"/>
    <property type="evidence" value="ECO:0007669"/>
    <property type="project" value="InterPro"/>
</dbReference>
<dbReference type="InterPro" id="IPR003385">
    <property type="entry name" value="Glyco_hydro_77"/>
</dbReference>
<gene>
    <name evidence="13" type="ORF">IAA73_10525</name>
</gene>
<evidence type="ECO:0000256" key="3">
    <source>
        <dbReference type="ARBA" id="ARBA00005684"/>
    </source>
</evidence>
<dbReference type="InterPro" id="IPR013783">
    <property type="entry name" value="Ig-like_fold"/>
</dbReference>
<accession>A0A9D9N581</accession>
<reference evidence="13" key="2">
    <citation type="journal article" date="2021" name="PeerJ">
        <title>Extensive microbial diversity within the chicken gut microbiome revealed by metagenomics and culture.</title>
        <authorList>
            <person name="Gilroy R."/>
            <person name="Ravi A."/>
            <person name="Getino M."/>
            <person name="Pursley I."/>
            <person name="Horton D.L."/>
            <person name="Alikhan N.F."/>
            <person name="Baker D."/>
            <person name="Gharbi K."/>
            <person name="Hall N."/>
            <person name="Watson M."/>
            <person name="Adriaenssens E.M."/>
            <person name="Foster-Nyarko E."/>
            <person name="Jarju S."/>
            <person name="Secka A."/>
            <person name="Antonio M."/>
            <person name="Oren A."/>
            <person name="Chaudhuri R.R."/>
            <person name="La Ragione R."/>
            <person name="Hildebrand F."/>
            <person name="Pallen M.J."/>
        </authorList>
    </citation>
    <scope>NUCLEOTIDE SEQUENCE</scope>
    <source>
        <strain evidence="13">G3-3990</strain>
    </source>
</reference>
<dbReference type="GO" id="GO:0005737">
    <property type="term" value="C:cytoplasm"/>
    <property type="evidence" value="ECO:0007669"/>
    <property type="project" value="UniProtKB-SubCell"/>
</dbReference>
<dbReference type="PANTHER" id="PTHR32518">
    <property type="match status" value="1"/>
</dbReference>
<keyword evidence="8" id="KW-0808">Transferase</keyword>
<comment type="catalytic activity">
    <reaction evidence="1">
        <text>Transfers a segment of a (1-&gt;4)-alpha-D-glucan to a new position in an acceptor, which may be glucose or a (1-&gt;4)-alpha-D-glucan.</text>
        <dbReference type="EC" id="2.4.1.25"/>
    </reaction>
</comment>
<dbReference type="Proteomes" id="UP000823641">
    <property type="component" value="Unassembled WGS sequence"/>
</dbReference>
<dbReference type="SUPFAM" id="SSF51445">
    <property type="entry name" value="(Trans)glycosidases"/>
    <property type="match status" value="1"/>
</dbReference>
<dbReference type="Pfam" id="PF02446">
    <property type="entry name" value="Glyco_hydro_77"/>
    <property type="match status" value="1"/>
</dbReference>
<evidence type="ECO:0000256" key="7">
    <source>
        <dbReference type="ARBA" id="ARBA00022676"/>
    </source>
</evidence>
<dbReference type="PROSITE" id="PS51166">
    <property type="entry name" value="CBM20"/>
    <property type="match status" value="1"/>
</dbReference>
<keyword evidence="9" id="KW-0119">Carbohydrate metabolism</keyword>
<name>A0A9D9N581_9BACT</name>
<evidence type="ECO:0000256" key="2">
    <source>
        <dbReference type="ARBA" id="ARBA00004496"/>
    </source>
</evidence>
<protein>
    <recommendedName>
        <fullName evidence="5">4-alpha-glucanotransferase</fullName>
        <ecNumber evidence="4">2.4.1.25</ecNumber>
    </recommendedName>
    <alternativeName>
        <fullName evidence="10">Amylomaltase</fullName>
    </alternativeName>
    <alternativeName>
        <fullName evidence="11">Disproportionating enzyme</fullName>
    </alternativeName>
</protein>
<dbReference type="EC" id="2.4.1.25" evidence="4"/>
<evidence type="ECO:0000256" key="4">
    <source>
        <dbReference type="ARBA" id="ARBA00012560"/>
    </source>
</evidence>
<dbReference type="GO" id="GO:0005975">
    <property type="term" value="P:carbohydrate metabolic process"/>
    <property type="evidence" value="ECO:0007669"/>
    <property type="project" value="InterPro"/>
</dbReference>
<evidence type="ECO:0000256" key="1">
    <source>
        <dbReference type="ARBA" id="ARBA00000439"/>
    </source>
</evidence>
<dbReference type="InterPro" id="IPR002044">
    <property type="entry name" value="CBM20"/>
</dbReference>
<reference evidence="13" key="1">
    <citation type="submission" date="2020-10" db="EMBL/GenBank/DDBJ databases">
        <authorList>
            <person name="Gilroy R."/>
        </authorList>
    </citation>
    <scope>NUCLEOTIDE SEQUENCE</scope>
    <source>
        <strain evidence="13">G3-3990</strain>
    </source>
</reference>
<evidence type="ECO:0000313" key="13">
    <source>
        <dbReference type="EMBL" id="MBO8460744.1"/>
    </source>
</evidence>
<evidence type="ECO:0000256" key="10">
    <source>
        <dbReference type="ARBA" id="ARBA00031423"/>
    </source>
</evidence>
<dbReference type="InterPro" id="IPR013784">
    <property type="entry name" value="Carb-bd-like_fold"/>
</dbReference>
<dbReference type="SMART" id="SM01065">
    <property type="entry name" value="CBM_2"/>
    <property type="match status" value="2"/>
</dbReference>